<evidence type="ECO:0000259" key="7">
    <source>
        <dbReference type="PROSITE" id="PS50172"/>
    </source>
</evidence>
<dbReference type="InterPro" id="IPR008979">
    <property type="entry name" value="Galactose-bd-like_sf"/>
</dbReference>
<proteinExistence type="predicted"/>
<dbReference type="GeneID" id="100366568"/>
<feature type="compositionally biased region" description="Low complexity" evidence="6">
    <location>
        <begin position="243"/>
        <end position="266"/>
    </location>
</feature>
<dbReference type="PANTHER" id="PTHR11370:SF5">
    <property type="entry name" value="DNA REPAIR PROTEIN XRCC1"/>
    <property type="match status" value="1"/>
</dbReference>
<dbReference type="InterPro" id="IPR002706">
    <property type="entry name" value="Xrcc1_N"/>
</dbReference>
<evidence type="ECO:0000256" key="1">
    <source>
        <dbReference type="ARBA" id="ARBA00004123"/>
    </source>
</evidence>
<reference evidence="9" key="1">
    <citation type="submission" date="2025-08" db="UniProtKB">
        <authorList>
            <consortium name="RefSeq"/>
        </authorList>
    </citation>
    <scope>IDENTIFICATION</scope>
    <source>
        <tissue evidence="9">Testes</tissue>
    </source>
</reference>
<gene>
    <name evidence="9" type="primary">LOC100366568</name>
</gene>
<sequence>MDTSLEDPSLELRSNTQPQNTNKVKGNNSVAGCFPDDHQPYREIRDIGGSLSANMPPIKLQHVVSCSSEDPNHKADNLLKDETYRKWKCKSAGEKNVSVILQFEKSTQIHSIDIGNDGSAFAEVLVILVSSSFMSPAESKNCNNVNRVRIFGSDKLSKTVCNQNWDRVKIVCTQPFNKHTAFGLSFIKFHSPPLPGEEKSPAQATTTTLGAFKIRSDSPQKITPGLFFKTAKEKKETEPIKDAAAVRAAPTVAASTETTASSTSKSPLPSTQSKRKLSQDEVKPSMSKKRSITPPKERKPEVKAPPLKKTKSEPTKASTGKEFSQLMKGVVFALSGFQNPKRGNIRDKALDMGAKYKSDWCNECTHLICAFANTPKYNQVKKKGGKIVSEKWIFDCYKRKMRLPWKSYRIGDAPSDEESEEESEEMDDDEEDDWVPTPKKTTPKKVQTKTTPKQKPVTAQKKENTPKKLSPKAAPKPGRMNKIYLNFLWKFTSKLDDLDFADDLALIASTKQHIQQKTDRFFTEAQRVGLKVNSQKTKLMRINARNVDRIYIDGEVVEDVNEFVYLDATLTKSRGGMGDMENRISKGRNAFSQAA</sequence>
<dbReference type="CDD" id="cd17725">
    <property type="entry name" value="BRCT_XRCC1_rpt1"/>
    <property type="match status" value="1"/>
</dbReference>
<evidence type="ECO:0000313" key="9">
    <source>
        <dbReference type="RefSeq" id="XP_006821949.1"/>
    </source>
</evidence>
<feature type="region of interest" description="Disordered" evidence="6">
    <location>
        <begin position="409"/>
        <end position="476"/>
    </location>
</feature>
<dbReference type="InterPro" id="IPR036420">
    <property type="entry name" value="BRCT_dom_sf"/>
</dbReference>
<keyword evidence="4" id="KW-0234">DNA repair</keyword>
<dbReference type="InterPro" id="IPR045080">
    <property type="entry name" value="BRCT_XRCC1_rpt1"/>
</dbReference>
<comment type="subcellular location">
    <subcellularLocation>
        <location evidence="1">Nucleus</location>
    </subcellularLocation>
</comment>
<evidence type="ECO:0000313" key="8">
    <source>
        <dbReference type="Proteomes" id="UP000694865"/>
    </source>
</evidence>
<dbReference type="SMART" id="SM00292">
    <property type="entry name" value="BRCT"/>
    <property type="match status" value="1"/>
</dbReference>
<dbReference type="PANTHER" id="PTHR11370">
    <property type="entry name" value="DNA-REPAIR PROTEIN XRCC1"/>
    <property type="match status" value="1"/>
</dbReference>
<feature type="region of interest" description="Disordered" evidence="6">
    <location>
        <begin position="1"/>
        <end position="29"/>
    </location>
</feature>
<protein>
    <submittedName>
        <fullName evidence="9">DNA repair protein XRCC1-like</fullName>
    </submittedName>
</protein>
<feature type="compositionally biased region" description="Low complexity" evidence="6">
    <location>
        <begin position="448"/>
        <end position="459"/>
    </location>
</feature>
<feature type="compositionally biased region" description="Basic and acidic residues" evidence="6">
    <location>
        <begin position="230"/>
        <end position="241"/>
    </location>
</feature>
<feature type="compositionally biased region" description="Low complexity" evidence="6">
    <location>
        <begin position="467"/>
        <end position="476"/>
    </location>
</feature>
<dbReference type="SUPFAM" id="SSF52113">
    <property type="entry name" value="BRCT domain"/>
    <property type="match status" value="1"/>
</dbReference>
<feature type="compositionally biased region" description="Polar residues" evidence="6">
    <location>
        <begin position="12"/>
        <end position="29"/>
    </location>
</feature>
<dbReference type="Pfam" id="PF01834">
    <property type="entry name" value="XRCC1_N"/>
    <property type="match status" value="1"/>
</dbReference>
<evidence type="ECO:0000256" key="3">
    <source>
        <dbReference type="ARBA" id="ARBA00022763"/>
    </source>
</evidence>
<feature type="region of interest" description="Disordered" evidence="6">
    <location>
        <begin position="225"/>
        <end position="321"/>
    </location>
</feature>
<evidence type="ECO:0000256" key="6">
    <source>
        <dbReference type="SAM" id="MobiDB-lite"/>
    </source>
</evidence>
<keyword evidence="2" id="KW-0677">Repeat</keyword>
<keyword evidence="8" id="KW-1185">Reference proteome</keyword>
<name>A0ABM0MPK8_SACKO</name>
<dbReference type="InterPro" id="IPR001357">
    <property type="entry name" value="BRCT_dom"/>
</dbReference>
<evidence type="ECO:0000256" key="4">
    <source>
        <dbReference type="ARBA" id="ARBA00023204"/>
    </source>
</evidence>
<dbReference type="PROSITE" id="PS50172">
    <property type="entry name" value="BRCT"/>
    <property type="match status" value="1"/>
</dbReference>
<dbReference type="Proteomes" id="UP000694865">
    <property type="component" value="Unplaced"/>
</dbReference>
<dbReference type="Gene3D" id="2.60.120.260">
    <property type="entry name" value="Galactose-binding domain-like"/>
    <property type="match status" value="1"/>
</dbReference>
<keyword evidence="5" id="KW-0539">Nucleus</keyword>
<evidence type="ECO:0000256" key="2">
    <source>
        <dbReference type="ARBA" id="ARBA00022737"/>
    </source>
</evidence>
<dbReference type="RefSeq" id="XP_006821949.1">
    <property type="nucleotide sequence ID" value="XM_006821886.1"/>
</dbReference>
<dbReference type="SUPFAM" id="SSF49785">
    <property type="entry name" value="Galactose-binding domain-like"/>
    <property type="match status" value="1"/>
</dbReference>
<keyword evidence="3" id="KW-0227">DNA damage</keyword>
<evidence type="ECO:0000256" key="5">
    <source>
        <dbReference type="ARBA" id="ARBA00023242"/>
    </source>
</evidence>
<accession>A0ABM0MPK8</accession>
<feature type="domain" description="BRCT" evidence="7">
    <location>
        <begin position="322"/>
        <end position="410"/>
    </location>
</feature>
<organism evidence="8 9">
    <name type="scientific">Saccoglossus kowalevskii</name>
    <name type="common">Acorn worm</name>
    <dbReference type="NCBI Taxonomy" id="10224"/>
    <lineage>
        <taxon>Eukaryota</taxon>
        <taxon>Metazoa</taxon>
        <taxon>Hemichordata</taxon>
        <taxon>Enteropneusta</taxon>
        <taxon>Harrimaniidae</taxon>
        <taxon>Saccoglossus</taxon>
    </lineage>
</organism>
<dbReference type="Gene3D" id="3.40.50.10190">
    <property type="entry name" value="BRCT domain"/>
    <property type="match status" value="1"/>
</dbReference>
<feature type="compositionally biased region" description="Acidic residues" evidence="6">
    <location>
        <begin position="414"/>
        <end position="434"/>
    </location>
</feature>
<dbReference type="Pfam" id="PF00533">
    <property type="entry name" value="BRCT"/>
    <property type="match status" value="1"/>
</dbReference>